<keyword evidence="2" id="KW-0677">Repeat</keyword>
<accession>A0A388LKX4</accession>
<name>A0A388LKX4_CHABU</name>
<sequence>MKEAGCLPNAVTFLTLIGGCVKGGQSQGVAARLVDEMVDAQCKPIPSLSSAVISACVALTKKEISQVCQKMSDLGAAIFSHVAKLLLQDDLDHQQVKETAVEMLGEMGREWGKVFKARFLGAVCHALWHQGLETRATIVLSCGMEASLVPLGTCVFEEDTWVLDLRSMSAGIAITIWWLWLRAIQKILAEWRTGGERQWEVSDLFPLLPPNVVWNTGMQHPVLSAESQTPGHGVSRSKDTDERVDQEGAPRGGKVVVRFSCLPTELVLVTGIGRGRGDEMDGGIGGMREVFQTELERVGSPFRVTTNRGEMSASLGAVVKWLRRSGPEITNTGARR</sequence>
<dbReference type="PROSITE" id="PS51257">
    <property type="entry name" value="PROKAR_LIPOPROTEIN"/>
    <property type="match status" value="1"/>
</dbReference>
<dbReference type="AlphaFoldDB" id="A0A388LKX4"/>
<dbReference type="InterPro" id="IPR011990">
    <property type="entry name" value="TPR-like_helical_dom_sf"/>
</dbReference>
<dbReference type="Gramene" id="GBG82954">
    <property type="protein sequence ID" value="GBG82954"/>
    <property type="gene ID" value="CBR_g36480"/>
</dbReference>
<evidence type="ECO:0000313" key="6">
    <source>
        <dbReference type="Proteomes" id="UP000265515"/>
    </source>
</evidence>
<evidence type="ECO:0000256" key="1">
    <source>
        <dbReference type="ARBA" id="ARBA00007626"/>
    </source>
</evidence>
<dbReference type="Proteomes" id="UP000265515">
    <property type="component" value="Unassembled WGS sequence"/>
</dbReference>
<dbReference type="Gene3D" id="1.25.40.10">
    <property type="entry name" value="Tetratricopeptide repeat domain"/>
    <property type="match status" value="1"/>
</dbReference>
<dbReference type="InterPro" id="IPR002885">
    <property type="entry name" value="PPR_rpt"/>
</dbReference>
<proteinExistence type="inferred from homology"/>
<evidence type="ECO:0000256" key="4">
    <source>
        <dbReference type="SAM" id="MobiDB-lite"/>
    </source>
</evidence>
<reference evidence="5 6" key="1">
    <citation type="journal article" date="2018" name="Cell">
        <title>The Chara Genome: Secondary Complexity and Implications for Plant Terrestrialization.</title>
        <authorList>
            <person name="Nishiyama T."/>
            <person name="Sakayama H."/>
            <person name="Vries J.D."/>
            <person name="Buschmann H."/>
            <person name="Saint-Marcoux D."/>
            <person name="Ullrich K.K."/>
            <person name="Haas F.B."/>
            <person name="Vanderstraeten L."/>
            <person name="Becker D."/>
            <person name="Lang D."/>
            <person name="Vosolsobe S."/>
            <person name="Rombauts S."/>
            <person name="Wilhelmsson P.K.I."/>
            <person name="Janitza P."/>
            <person name="Kern R."/>
            <person name="Heyl A."/>
            <person name="Rumpler F."/>
            <person name="Villalobos L.I.A.C."/>
            <person name="Clay J.M."/>
            <person name="Skokan R."/>
            <person name="Toyoda A."/>
            <person name="Suzuki Y."/>
            <person name="Kagoshima H."/>
            <person name="Schijlen E."/>
            <person name="Tajeshwar N."/>
            <person name="Catarino B."/>
            <person name="Hetherington A.J."/>
            <person name="Saltykova A."/>
            <person name="Bonnot C."/>
            <person name="Breuninger H."/>
            <person name="Symeonidi A."/>
            <person name="Radhakrishnan G.V."/>
            <person name="Van Nieuwerburgh F."/>
            <person name="Deforce D."/>
            <person name="Chang C."/>
            <person name="Karol K.G."/>
            <person name="Hedrich R."/>
            <person name="Ulvskov P."/>
            <person name="Glockner G."/>
            <person name="Delwiche C.F."/>
            <person name="Petrasek J."/>
            <person name="Van de Peer Y."/>
            <person name="Friml J."/>
            <person name="Beilby M."/>
            <person name="Dolan L."/>
            <person name="Kohara Y."/>
            <person name="Sugano S."/>
            <person name="Fujiyama A."/>
            <person name="Delaux P.-M."/>
            <person name="Quint M."/>
            <person name="TheiBen G."/>
            <person name="Hagemann M."/>
            <person name="Harholt J."/>
            <person name="Dunand C."/>
            <person name="Zachgo S."/>
            <person name="Langdale J."/>
            <person name="Maumus F."/>
            <person name="Straeten D.V.D."/>
            <person name="Gould S.B."/>
            <person name="Rensing S.A."/>
        </authorList>
    </citation>
    <scope>NUCLEOTIDE SEQUENCE [LARGE SCALE GENOMIC DNA]</scope>
    <source>
        <strain evidence="5 6">S276</strain>
    </source>
</reference>
<evidence type="ECO:0000256" key="3">
    <source>
        <dbReference type="PROSITE-ProRule" id="PRU00708"/>
    </source>
</evidence>
<feature type="region of interest" description="Disordered" evidence="4">
    <location>
        <begin position="223"/>
        <end position="250"/>
    </location>
</feature>
<dbReference type="EMBL" id="BFEA01000423">
    <property type="protein sequence ID" value="GBG82954.1"/>
    <property type="molecule type" value="Genomic_DNA"/>
</dbReference>
<comment type="similarity">
    <text evidence="1">Belongs to the PPR family. P subfamily.</text>
</comment>
<protein>
    <recommendedName>
        <fullName evidence="7">Smr domain-containing protein</fullName>
    </recommendedName>
</protein>
<gene>
    <name evidence="5" type="ORF">CBR_g36480</name>
</gene>
<feature type="repeat" description="PPR" evidence="3">
    <location>
        <begin position="9"/>
        <end position="44"/>
    </location>
</feature>
<comment type="caution">
    <text evidence="5">The sequence shown here is derived from an EMBL/GenBank/DDBJ whole genome shotgun (WGS) entry which is preliminary data.</text>
</comment>
<keyword evidence="6" id="KW-1185">Reference proteome</keyword>
<dbReference type="PANTHER" id="PTHR47447:SF17">
    <property type="entry name" value="OS12G0638900 PROTEIN"/>
    <property type="match status" value="1"/>
</dbReference>
<dbReference type="PANTHER" id="PTHR47447">
    <property type="entry name" value="OS03G0856100 PROTEIN"/>
    <property type="match status" value="1"/>
</dbReference>
<feature type="compositionally biased region" description="Basic and acidic residues" evidence="4">
    <location>
        <begin position="236"/>
        <end position="248"/>
    </location>
</feature>
<dbReference type="PROSITE" id="PS51375">
    <property type="entry name" value="PPR"/>
    <property type="match status" value="1"/>
</dbReference>
<evidence type="ECO:0008006" key="7">
    <source>
        <dbReference type="Google" id="ProtNLM"/>
    </source>
</evidence>
<evidence type="ECO:0000256" key="2">
    <source>
        <dbReference type="ARBA" id="ARBA00022737"/>
    </source>
</evidence>
<organism evidence="5 6">
    <name type="scientific">Chara braunii</name>
    <name type="common">Braun's stonewort</name>
    <dbReference type="NCBI Taxonomy" id="69332"/>
    <lineage>
        <taxon>Eukaryota</taxon>
        <taxon>Viridiplantae</taxon>
        <taxon>Streptophyta</taxon>
        <taxon>Charophyceae</taxon>
        <taxon>Charales</taxon>
        <taxon>Characeae</taxon>
        <taxon>Chara</taxon>
    </lineage>
</organism>
<evidence type="ECO:0000313" key="5">
    <source>
        <dbReference type="EMBL" id="GBG82954.1"/>
    </source>
</evidence>